<feature type="chain" id="PRO_5045220682" evidence="1">
    <location>
        <begin position="23"/>
        <end position="283"/>
    </location>
</feature>
<sequence length="283" mass="30710">MPSIRTLFPLALATVLSAPALAADNIPAPPKASTALPGVRLLPELDMPGLNRKRQVRLYLPPGYATSSKRYPVLYMHDAQNLFDDATAFAGEWKADETLDALSREGRLELIVVGIDNGADKRITELSAWDSARFGAAEGRQYTDFIVKTVKPLIDSSYRTLPGRAHTAIMGSSMGGLASHYAIAQYPQVFSKAGVFSPAYWTAAPSFDFMAQHPLPKDARVYLLVGEKEGDSQVPDAQRMAGVVRQGGHPEAGTVLKIVPGAGHNEGFWSAELREALLWMFAQ</sequence>
<dbReference type="PANTHER" id="PTHR48098:SF6">
    <property type="entry name" value="FERRI-BACILLIBACTIN ESTERASE BESA"/>
    <property type="match status" value="1"/>
</dbReference>
<organism evidence="2 3">
    <name type="scientific">Massilia niabensis</name>
    <dbReference type="NCBI Taxonomy" id="544910"/>
    <lineage>
        <taxon>Bacteria</taxon>
        <taxon>Pseudomonadati</taxon>
        <taxon>Pseudomonadota</taxon>
        <taxon>Betaproteobacteria</taxon>
        <taxon>Burkholderiales</taxon>
        <taxon>Oxalobacteraceae</taxon>
        <taxon>Telluria group</taxon>
        <taxon>Massilia</taxon>
    </lineage>
</organism>
<dbReference type="RefSeq" id="WP_379784891.1">
    <property type="nucleotide sequence ID" value="NZ_JBHSMU010000015.1"/>
</dbReference>
<evidence type="ECO:0000256" key="1">
    <source>
        <dbReference type="SAM" id="SignalP"/>
    </source>
</evidence>
<dbReference type="InterPro" id="IPR000801">
    <property type="entry name" value="Esterase-like"/>
</dbReference>
<dbReference type="SUPFAM" id="SSF53474">
    <property type="entry name" value="alpha/beta-Hydrolases"/>
    <property type="match status" value="1"/>
</dbReference>
<proteinExistence type="predicted"/>
<dbReference type="Pfam" id="PF00756">
    <property type="entry name" value="Esterase"/>
    <property type="match status" value="1"/>
</dbReference>
<dbReference type="InterPro" id="IPR029058">
    <property type="entry name" value="AB_hydrolase_fold"/>
</dbReference>
<gene>
    <name evidence="2" type="ORF">ACFPN5_16660</name>
</gene>
<evidence type="ECO:0000313" key="3">
    <source>
        <dbReference type="Proteomes" id="UP001596050"/>
    </source>
</evidence>
<name>A0ABW0L6U3_9BURK</name>
<dbReference type="PANTHER" id="PTHR48098">
    <property type="entry name" value="ENTEROCHELIN ESTERASE-RELATED"/>
    <property type="match status" value="1"/>
</dbReference>
<keyword evidence="2" id="KW-0378">Hydrolase</keyword>
<dbReference type="EMBL" id="JBHSMU010000015">
    <property type="protein sequence ID" value="MFC5461444.1"/>
    <property type="molecule type" value="Genomic_DNA"/>
</dbReference>
<feature type="signal peptide" evidence="1">
    <location>
        <begin position="1"/>
        <end position="22"/>
    </location>
</feature>
<comment type="caution">
    <text evidence="2">The sequence shown here is derived from an EMBL/GenBank/DDBJ whole genome shotgun (WGS) entry which is preliminary data.</text>
</comment>
<keyword evidence="1" id="KW-0732">Signal</keyword>
<dbReference type="InterPro" id="IPR050583">
    <property type="entry name" value="Mycobacterial_A85_antigen"/>
</dbReference>
<dbReference type="GO" id="GO:0016787">
    <property type="term" value="F:hydrolase activity"/>
    <property type="evidence" value="ECO:0007669"/>
    <property type="project" value="UniProtKB-KW"/>
</dbReference>
<accession>A0ABW0L6U3</accession>
<reference evidence="3" key="1">
    <citation type="journal article" date="2019" name="Int. J. Syst. Evol. Microbiol.">
        <title>The Global Catalogue of Microorganisms (GCM) 10K type strain sequencing project: providing services to taxonomists for standard genome sequencing and annotation.</title>
        <authorList>
            <consortium name="The Broad Institute Genomics Platform"/>
            <consortium name="The Broad Institute Genome Sequencing Center for Infectious Disease"/>
            <person name="Wu L."/>
            <person name="Ma J."/>
        </authorList>
    </citation>
    <scope>NUCLEOTIDE SEQUENCE [LARGE SCALE GENOMIC DNA]</scope>
    <source>
        <strain evidence="3">KACC 12649</strain>
    </source>
</reference>
<dbReference type="Proteomes" id="UP001596050">
    <property type="component" value="Unassembled WGS sequence"/>
</dbReference>
<keyword evidence="3" id="KW-1185">Reference proteome</keyword>
<dbReference type="Gene3D" id="3.40.50.1820">
    <property type="entry name" value="alpha/beta hydrolase"/>
    <property type="match status" value="1"/>
</dbReference>
<protein>
    <submittedName>
        <fullName evidence="2">Alpha/beta hydrolase</fullName>
    </submittedName>
</protein>
<evidence type="ECO:0000313" key="2">
    <source>
        <dbReference type="EMBL" id="MFC5461444.1"/>
    </source>
</evidence>